<organism evidence="1 2">
    <name type="scientific">Pseudobdellovibrio exovorus JSS</name>
    <dbReference type="NCBI Taxonomy" id="1184267"/>
    <lineage>
        <taxon>Bacteria</taxon>
        <taxon>Pseudomonadati</taxon>
        <taxon>Bdellovibrionota</taxon>
        <taxon>Bdellovibrionia</taxon>
        <taxon>Bdellovibrionales</taxon>
        <taxon>Pseudobdellovibrionaceae</taxon>
        <taxon>Pseudobdellovibrio</taxon>
    </lineage>
</organism>
<sequence length="159" mass="17850">MPKILILVLLAIAPLFANAITSLRFLPMNRNSLALILEKDITGNTDDDFKKLYALLDLPEQDTPWGKGKGIKTSNKGFNLACSLGRTQCQVVLNQSPNTVMDPAQQYMSYKTTGEEAEFLNAAFFKESNGEVFYMTTDRMFRIRGTSNEFIFEASQKGF</sequence>
<dbReference type="EMBL" id="CP003537">
    <property type="protein sequence ID" value="AGH94860.1"/>
    <property type="molecule type" value="Genomic_DNA"/>
</dbReference>
<dbReference type="HOGENOM" id="CLU_1657381_0_0_7"/>
<evidence type="ECO:0000313" key="2">
    <source>
        <dbReference type="Proteomes" id="UP000012040"/>
    </source>
</evidence>
<dbReference type="RefSeq" id="WP_015469350.1">
    <property type="nucleotide sequence ID" value="NC_020813.1"/>
</dbReference>
<dbReference type="PATRIC" id="fig|1184267.3.peg.649"/>
<gene>
    <name evidence="1" type="ORF">A11Q_640</name>
</gene>
<accession>M4V8S7</accession>
<name>M4V8S7_9BACT</name>
<evidence type="ECO:0000313" key="1">
    <source>
        <dbReference type="EMBL" id="AGH94860.1"/>
    </source>
</evidence>
<keyword evidence="2" id="KW-1185">Reference proteome</keyword>
<reference evidence="1 2" key="1">
    <citation type="journal article" date="2013" name="ISME J.">
        <title>By their genes ye shall know them: genomic signatures of predatory bacteria.</title>
        <authorList>
            <person name="Pasternak Z."/>
            <person name="Pietrokovski S."/>
            <person name="Rotem O."/>
            <person name="Gophna U."/>
            <person name="Lurie-Weinberger M.N."/>
            <person name="Jurkevitch E."/>
        </authorList>
    </citation>
    <scope>NUCLEOTIDE SEQUENCE [LARGE SCALE GENOMIC DNA]</scope>
    <source>
        <strain evidence="1 2">JSS</strain>
    </source>
</reference>
<dbReference type="Proteomes" id="UP000012040">
    <property type="component" value="Chromosome"/>
</dbReference>
<dbReference type="KEGG" id="bex:A11Q_640"/>
<protein>
    <submittedName>
        <fullName evidence="1">Uncharacterized protein</fullName>
    </submittedName>
</protein>
<proteinExistence type="predicted"/>
<dbReference type="AlphaFoldDB" id="M4V8S7"/>